<dbReference type="EMBL" id="JAJJMO010000001">
    <property type="protein sequence ID" value="MCC9071705.1"/>
    <property type="molecule type" value="Genomic_DNA"/>
</dbReference>
<dbReference type="InterPro" id="IPR001173">
    <property type="entry name" value="Glyco_trans_2-like"/>
</dbReference>
<dbReference type="InterPro" id="IPR029044">
    <property type="entry name" value="Nucleotide-diphossugar_trans"/>
</dbReference>
<proteinExistence type="predicted"/>
<sequence>MQSNPLVSIIIPTYNRATLIRETLDSILGQTYGNWECIIVDDGSIDDTEKVVNEYVKKDNRFQFHHRPKNRHKGGNAARNYGFEISSGEFVNWFDSDDIMRSDKITVQLNSLENSNYFFSVCRILAFEDTFENELFAYDNIDSKSPFEDYVYENIKFLTSIPLWERKFLEDNNFSFDEELRAAQEWEFHSRILLDYPNYAIIQEKLVYVRKHSESISYGSKVNIRNLSYALARTKIYTLIQDKKDKKNLKEYLSDYILIAYKNALFAKHYRDAISIFLKNILKNRTISMYYKLKLLMALLAFMIFKKGGLFYKGKKFV</sequence>
<accession>A0ABS8MSF9</accession>
<gene>
    <name evidence="2" type="ORF">LNQ49_08950</name>
</gene>
<organism evidence="2 3">
    <name type="scientific">Flavobacterium pisciphilum</name>
    <dbReference type="NCBI Taxonomy" id="2893755"/>
    <lineage>
        <taxon>Bacteria</taxon>
        <taxon>Pseudomonadati</taxon>
        <taxon>Bacteroidota</taxon>
        <taxon>Flavobacteriia</taxon>
        <taxon>Flavobacteriales</taxon>
        <taxon>Flavobacteriaceae</taxon>
        <taxon>Flavobacterium</taxon>
    </lineage>
</organism>
<dbReference type="PANTHER" id="PTHR22916:SF3">
    <property type="entry name" value="UDP-GLCNAC:BETAGAL BETA-1,3-N-ACETYLGLUCOSAMINYLTRANSFERASE-LIKE PROTEIN 1"/>
    <property type="match status" value="1"/>
</dbReference>
<dbReference type="Proteomes" id="UP001430919">
    <property type="component" value="Unassembled WGS sequence"/>
</dbReference>
<dbReference type="RefSeq" id="WP_229988398.1">
    <property type="nucleotide sequence ID" value="NZ_JAJJMO010000001.1"/>
</dbReference>
<dbReference type="PANTHER" id="PTHR22916">
    <property type="entry name" value="GLYCOSYLTRANSFERASE"/>
    <property type="match status" value="1"/>
</dbReference>
<evidence type="ECO:0000259" key="1">
    <source>
        <dbReference type="Pfam" id="PF00535"/>
    </source>
</evidence>
<reference evidence="2" key="1">
    <citation type="submission" date="2021-11" db="EMBL/GenBank/DDBJ databases">
        <title>Description of novel Flavobacterium species.</title>
        <authorList>
            <person name="Saticioglu I.B."/>
            <person name="Ay H."/>
            <person name="Altun S."/>
            <person name="Duman M."/>
        </authorList>
    </citation>
    <scope>NUCLEOTIDE SEQUENCE</scope>
    <source>
        <strain evidence="2">F-65</strain>
    </source>
</reference>
<dbReference type="CDD" id="cd00761">
    <property type="entry name" value="Glyco_tranf_GTA_type"/>
    <property type="match status" value="1"/>
</dbReference>
<dbReference type="SUPFAM" id="SSF53448">
    <property type="entry name" value="Nucleotide-diphospho-sugar transferases"/>
    <property type="match status" value="1"/>
</dbReference>
<name>A0ABS8MSF9_9FLAO</name>
<feature type="domain" description="Glycosyltransferase 2-like" evidence="1">
    <location>
        <begin position="8"/>
        <end position="134"/>
    </location>
</feature>
<comment type="caution">
    <text evidence="2">The sequence shown here is derived from an EMBL/GenBank/DDBJ whole genome shotgun (WGS) entry which is preliminary data.</text>
</comment>
<keyword evidence="3" id="KW-1185">Reference proteome</keyword>
<protein>
    <submittedName>
        <fullName evidence="2">Glycosyltransferase family 2 protein</fullName>
    </submittedName>
</protein>
<dbReference type="Pfam" id="PF00535">
    <property type="entry name" value="Glycos_transf_2"/>
    <property type="match status" value="1"/>
</dbReference>
<evidence type="ECO:0000313" key="3">
    <source>
        <dbReference type="Proteomes" id="UP001430919"/>
    </source>
</evidence>
<dbReference type="Gene3D" id="3.90.550.10">
    <property type="entry name" value="Spore Coat Polysaccharide Biosynthesis Protein SpsA, Chain A"/>
    <property type="match status" value="1"/>
</dbReference>
<evidence type="ECO:0000313" key="2">
    <source>
        <dbReference type="EMBL" id="MCC9071705.1"/>
    </source>
</evidence>